<gene>
    <name evidence="3" type="ORF">NBM05_08535</name>
</gene>
<sequence length="104" mass="11495">MQAQPPEEDYPHPQAGDTLSTPTAERGRVEMGKRQKLSLAIAGFFLLAQFILEIINEVFLDGQMPFYTLPLLVFIMFIAALIAVHYKAKGAVPESNETADGQET</sequence>
<keyword evidence="4" id="KW-1185">Reference proteome</keyword>
<dbReference type="EMBL" id="JANAFB010000017">
    <property type="protein sequence ID" value="MCP3426048.1"/>
    <property type="molecule type" value="Genomic_DNA"/>
</dbReference>
<feature type="region of interest" description="Disordered" evidence="1">
    <location>
        <begin position="1"/>
        <end position="27"/>
    </location>
</feature>
<reference evidence="3" key="1">
    <citation type="submission" date="2022-06" db="EMBL/GenBank/DDBJ databases">
        <title>Rothia sp. isolated from sandalwood seedling.</title>
        <authorList>
            <person name="Tuikhar N."/>
            <person name="Kirdat K."/>
            <person name="Thorat V."/>
            <person name="Swetha P."/>
            <person name="Padma S."/>
            <person name="Sundararaj R."/>
            <person name="Yadav A."/>
        </authorList>
    </citation>
    <scope>NUCLEOTIDE SEQUENCE</scope>
    <source>
        <strain evidence="3">AR01</strain>
    </source>
</reference>
<evidence type="ECO:0000256" key="2">
    <source>
        <dbReference type="SAM" id="Phobius"/>
    </source>
</evidence>
<accession>A0A9X2HJI5</accession>
<feature type="transmembrane region" description="Helical" evidence="2">
    <location>
        <begin position="67"/>
        <end position="86"/>
    </location>
</feature>
<evidence type="ECO:0000313" key="4">
    <source>
        <dbReference type="Proteomes" id="UP001139502"/>
    </source>
</evidence>
<feature type="transmembrane region" description="Helical" evidence="2">
    <location>
        <begin position="37"/>
        <end position="55"/>
    </location>
</feature>
<protein>
    <submittedName>
        <fullName evidence="3">Uncharacterized protein</fullName>
    </submittedName>
</protein>
<organism evidence="3 4">
    <name type="scientific">Rothia santali</name>
    <dbReference type="NCBI Taxonomy" id="2949643"/>
    <lineage>
        <taxon>Bacteria</taxon>
        <taxon>Bacillati</taxon>
        <taxon>Actinomycetota</taxon>
        <taxon>Actinomycetes</taxon>
        <taxon>Micrococcales</taxon>
        <taxon>Micrococcaceae</taxon>
        <taxon>Rothia</taxon>
    </lineage>
</organism>
<name>A0A9X2HJI5_9MICC</name>
<dbReference type="Proteomes" id="UP001139502">
    <property type="component" value="Unassembled WGS sequence"/>
</dbReference>
<dbReference type="AlphaFoldDB" id="A0A9X2HJI5"/>
<keyword evidence="2" id="KW-1133">Transmembrane helix</keyword>
<evidence type="ECO:0000313" key="3">
    <source>
        <dbReference type="EMBL" id="MCP3426048.1"/>
    </source>
</evidence>
<keyword evidence="2" id="KW-0472">Membrane</keyword>
<dbReference type="RefSeq" id="WP_254166540.1">
    <property type="nucleotide sequence ID" value="NZ_JANAFB010000017.1"/>
</dbReference>
<keyword evidence="2" id="KW-0812">Transmembrane</keyword>
<evidence type="ECO:0000256" key="1">
    <source>
        <dbReference type="SAM" id="MobiDB-lite"/>
    </source>
</evidence>
<comment type="caution">
    <text evidence="3">The sequence shown here is derived from an EMBL/GenBank/DDBJ whole genome shotgun (WGS) entry which is preliminary data.</text>
</comment>
<proteinExistence type="predicted"/>